<dbReference type="Pfam" id="PF01557">
    <property type="entry name" value="FAA_hydrolase"/>
    <property type="match status" value="1"/>
</dbReference>
<dbReference type="Gene3D" id="3.90.850.10">
    <property type="entry name" value="Fumarylacetoacetase-like, C-terminal domain"/>
    <property type="match status" value="1"/>
</dbReference>
<name>A0A142EJD3_9BACT</name>
<dbReference type="AlphaFoldDB" id="A0A142EJD3"/>
<dbReference type="GO" id="GO:0044281">
    <property type="term" value="P:small molecule metabolic process"/>
    <property type="evidence" value="ECO:0007669"/>
    <property type="project" value="UniProtKB-ARBA"/>
</dbReference>
<sequence length="281" mass="31105">MRLYKLTSATLLETDSDIFLGPELDWDQLLGREHLPKLLRAEAAHWEKISEGEAEQLKSEGLLAPMGNQEIWAAGVTYYRSRTARMEESKDAGGADFYDKVYVADRPELFFKATASRVSNPGETVNIRKDSTWDVPEPELTLLISPSGKVQGFTVGNDMSSRSIEGENPLYLPQAKVYQGCASVGPCILIQEEMLDDSTQIQLEILRNGKTEASGETTLAQMKRKPQELADWLFRANTFPIGCLMMTGTGIVPDNFTLQKGDLVKITIDGIGTLENKVGLI</sequence>
<dbReference type="GO" id="GO:0016853">
    <property type="term" value="F:isomerase activity"/>
    <property type="evidence" value="ECO:0007669"/>
    <property type="project" value="UniProtKB-KW"/>
</dbReference>
<dbReference type="RefSeq" id="WP_067550195.1">
    <property type="nucleotide sequence ID" value="NZ_CP012836.1"/>
</dbReference>
<dbReference type="GO" id="GO:0046872">
    <property type="term" value="F:metal ion binding"/>
    <property type="evidence" value="ECO:0007669"/>
    <property type="project" value="UniProtKB-KW"/>
</dbReference>
<dbReference type="OrthoDB" id="9779415at2"/>
<organism evidence="4 5">
    <name type="scientific">Algoriphagus sanaruensis</name>
    <dbReference type="NCBI Taxonomy" id="1727163"/>
    <lineage>
        <taxon>Bacteria</taxon>
        <taxon>Pseudomonadati</taxon>
        <taxon>Bacteroidota</taxon>
        <taxon>Cytophagia</taxon>
        <taxon>Cytophagales</taxon>
        <taxon>Cyclobacteriaceae</taxon>
        <taxon>Algoriphagus</taxon>
    </lineage>
</organism>
<keyword evidence="4" id="KW-0413">Isomerase</keyword>
<dbReference type="PATRIC" id="fig|1727163.4.peg.509"/>
<keyword evidence="2" id="KW-0479">Metal-binding</keyword>
<reference evidence="4 5" key="2">
    <citation type="journal article" date="2016" name="Genome Announc.">
        <title>Complete Genome Sequence of Algoriphagus sp. Strain M8-2, Isolated from a Brackish Lake.</title>
        <authorList>
            <person name="Muraguchi Y."/>
            <person name="Kushimoto K."/>
            <person name="Ohtsubo Y."/>
            <person name="Suzuki T."/>
            <person name="Dohra H."/>
            <person name="Kimbara K."/>
            <person name="Shintani M."/>
        </authorList>
    </citation>
    <scope>NUCLEOTIDE SEQUENCE [LARGE SCALE GENOMIC DNA]</scope>
    <source>
        <strain evidence="4 5">M8-2</strain>
    </source>
</reference>
<evidence type="ECO:0000313" key="4">
    <source>
        <dbReference type="EMBL" id="AMQ55238.1"/>
    </source>
</evidence>
<gene>
    <name evidence="4" type="ORF">AO498_02430</name>
</gene>
<dbReference type="PANTHER" id="PTHR42796:SF7">
    <property type="entry name" value="2-DEHYDRO-3-DEOXY-D-ARABINONATE DEHYDRATASE"/>
    <property type="match status" value="1"/>
</dbReference>
<dbReference type="KEGG" id="alm:AO498_02430"/>
<keyword evidence="5" id="KW-1185">Reference proteome</keyword>
<evidence type="ECO:0000256" key="2">
    <source>
        <dbReference type="ARBA" id="ARBA00022723"/>
    </source>
</evidence>
<evidence type="ECO:0000259" key="3">
    <source>
        <dbReference type="Pfam" id="PF01557"/>
    </source>
</evidence>
<accession>A0A142EJD3</accession>
<proteinExistence type="inferred from homology"/>
<evidence type="ECO:0000313" key="5">
    <source>
        <dbReference type="Proteomes" id="UP000073816"/>
    </source>
</evidence>
<dbReference type="PANTHER" id="PTHR42796">
    <property type="entry name" value="FUMARYLACETOACETATE HYDROLASE DOMAIN-CONTAINING PROTEIN 2A-RELATED"/>
    <property type="match status" value="1"/>
</dbReference>
<dbReference type="STRING" id="1727163.AO498_02430"/>
<dbReference type="InterPro" id="IPR011234">
    <property type="entry name" value="Fumarylacetoacetase-like_C"/>
</dbReference>
<feature type="domain" description="Fumarylacetoacetase-like C-terminal" evidence="3">
    <location>
        <begin position="105"/>
        <end position="278"/>
    </location>
</feature>
<comment type="similarity">
    <text evidence="1">Belongs to the FAH family.</text>
</comment>
<evidence type="ECO:0000256" key="1">
    <source>
        <dbReference type="ARBA" id="ARBA00010211"/>
    </source>
</evidence>
<dbReference type="EMBL" id="CP012836">
    <property type="protein sequence ID" value="AMQ55238.1"/>
    <property type="molecule type" value="Genomic_DNA"/>
</dbReference>
<dbReference type="SUPFAM" id="SSF56529">
    <property type="entry name" value="FAH"/>
    <property type="match status" value="1"/>
</dbReference>
<dbReference type="Proteomes" id="UP000073816">
    <property type="component" value="Chromosome"/>
</dbReference>
<dbReference type="InterPro" id="IPR051121">
    <property type="entry name" value="FAH"/>
</dbReference>
<protein>
    <submittedName>
        <fullName evidence="4">2-hydroxyhepta-2,4-diene-1,7-dioate isomerase</fullName>
    </submittedName>
</protein>
<dbReference type="InterPro" id="IPR036663">
    <property type="entry name" value="Fumarylacetoacetase_C_sf"/>
</dbReference>
<reference evidence="5" key="1">
    <citation type="submission" date="2015-09" db="EMBL/GenBank/DDBJ databases">
        <title>Complete sequence of Algoriphagus sp. M8-2.</title>
        <authorList>
            <person name="Shintani M."/>
        </authorList>
    </citation>
    <scope>NUCLEOTIDE SEQUENCE [LARGE SCALE GENOMIC DNA]</scope>
    <source>
        <strain evidence="5">M8-2</strain>
    </source>
</reference>